<dbReference type="PRINTS" id="PR00237">
    <property type="entry name" value="GPCRRHODOPSN"/>
</dbReference>
<name>A0A974CYX1_XENLA</name>
<dbReference type="SUPFAM" id="SSF81321">
    <property type="entry name" value="Family A G protein-coupled receptor-like"/>
    <property type="match status" value="1"/>
</dbReference>
<evidence type="ECO:0000256" key="10">
    <source>
        <dbReference type="SAM" id="Phobius"/>
    </source>
</evidence>
<feature type="transmembrane region" description="Helical" evidence="10">
    <location>
        <begin position="129"/>
        <end position="149"/>
    </location>
</feature>
<feature type="transmembrane region" description="Helical" evidence="10">
    <location>
        <begin position="259"/>
        <end position="283"/>
    </location>
</feature>
<evidence type="ECO:0000256" key="4">
    <source>
        <dbReference type="ARBA" id="ARBA00022989"/>
    </source>
</evidence>
<keyword evidence="7" id="KW-0675">Receptor</keyword>
<evidence type="ECO:0000313" key="13">
    <source>
        <dbReference type="Proteomes" id="UP000694892"/>
    </source>
</evidence>
<keyword evidence="3 10" id="KW-0812">Transmembrane</keyword>
<dbReference type="PANTHER" id="PTHR24232:SF51">
    <property type="entry name" value="G-PROTEIN COUPLED RECEPTORS FAMILY 1 PROFILE DOMAIN-CONTAINING PROTEIN"/>
    <property type="match status" value="1"/>
</dbReference>
<dbReference type="FunFam" id="1.20.1070.10:FF:000142">
    <property type="entry name" value="G protein-coupled receptor 55"/>
    <property type="match status" value="1"/>
</dbReference>
<protein>
    <recommendedName>
        <fullName evidence="11">G-protein coupled receptors family 1 profile domain-containing protein</fullName>
    </recommendedName>
</protein>
<feature type="domain" description="G-protein coupled receptors family 1 profile" evidence="11">
    <location>
        <begin position="29"/>
        <end position="279"/>
    </location>
</feature>
<keyword evidence="9" id="KW-0807">Transducer</keyword>
<evidence type="ECO:0000256" key="2">
    <source>
        <dbReference type="ARBA" id="ARBA00022475"/>
    </source>
</evidence>
<evidence type="ECO:0000256" key="3">
    <source>
        <dbReference type="ARBA" id="ARBA00022692"/>
    </source>
</evidence>
<dbReference type="GO" id="GO:0035025">
    <property type="term" value="P:positive regulation of Rho protein signal transduction"/>
    <property type="evidence" value="ECO:0007669"/>
    <property type="project" value="TreeGrafter"/>
</dbReference>
<dbReference type="PRINTS" id="PR01157">
    <property type="entry name" value="P2YPURNOCPTR"/>
</dbReference>
<keyword evidence="8" id="KW-0325">Glycoprotein</keyword>
<dbReference type="Gene3D" id="1.20.1070.10">
    <property type="entry name" value="Rhodopsin 7-helix transmembrane proteins"/>
    <property type="match status" value="1"/>
</dbReference>
<dbReference type="AlphaFoldDB" id="A0A974CYX1"/>
<evidence type="ECO:0000256" key="5">
    <source>
        <dbReference type="ARBA" id="ARBA00023040"/>
    </source>
</evidence>
<feature type="transmembrane region" description="Helical" evidence="10">
    <location>
        <begin position="16"/>
        <end position="38"/>
    </location>
</feature>
<evidence type="ECO:0000256" key="6">
    <source>
        <dbReference type="ARBA" id="ARBA00023136"/>
    </source>
</evidence>
<feature type="transmembrane region" description="Helical" evidence="10">
    <location>
        <begin position="50"/>
        <end position="71"/>
    </location>
</feature>
<sequence length="293" mass="34087">MDNTSTIRLSVEIFQMVIYIPTFILGLVFNLLALWMLFCRIKKWVEVTTYVTALIAFDSLLLFTLPFKMTAYREGNEWSLGSSFCSFLESLYFLNMYGSILISVCICVDRYIAIQYPFYSVTLRSPKKAVSVCLFLFTLVWGITIVLLFKRQHSRMGPQCFYGFSVSIWMNFALIITLELVFFISAVLMTFCTAHITLTLERKTQVDPSIPSARKSVRILLSNLFIFLFAFAPFHLSLLLYYFVKNEIISSDFKEAMRIFIQVSLCLANTNCFLDGLCYYFIFKDFLHQPRTR</sequence>
<evidence type="ECO:0000256" key="7">
    <source>
        <dbReference type="ARBA" id="ARBA00023170"/>
    </source>
</evidence>
<evidence type="ECO:0000256" key="9">
    <source>
        <dbReference type="ARBA" id="ARBA00023224"/>
    </source>
</evidence>
<evidence type="ECO:0000256" key="8">
    <source>
        <dbReference type="ARBA" id="ARBA00023180"/>
    </source>
</evidence>
<feature type="transmembrane region" description="Helical" evidence="10">
    <location>
        <begin position="91"/>
        <end position="108"/>
    </location>
</feature>
<dbReference type="Pfam" id="PF00001">
    <property type="entry name" value="7tm_1"/>
    <property type="match status" value="1"/>
</dbReference>
<dbReference type="PANTHER" id="PTHR24232">
    <property type="entry name" value="G-PROTEIN COUPLED RECEPTOR"/>
    <property type="match status" value="1"/>
</dbReference>
<dbReference type="InterPro" id="IPR017452">
    <property type="entry name" value="GPCR_Rhodpsn_7TM"/>
</dbReference>
<evidence type="ECO:0000313" key="12">
    <source>
        <dbReference type="EMBL" id="OCT81071.1"/>
    </source>
</evidence>
<dbReference type="OMA" id="WILIVME"/>
<dbReference type="GO" id="GO:0005886">
    <property type="term" value="C:plasma membrane"/>
    <property type="evidence" value="ECO:0007669"/>
    <property type="project" value="UniProtKB-SubCell"/>
</dbReference>
<reference evidence="13" key="1">
    <citation type="journal article" date="2016" name="Nature">
        <title>Genome evolution in the allotetraploid frog Xenopus laevis.</title>
        <authorList>
            <person name="Session A.M."/>
            <person name="Uno Y."/>
            <person name="Kwon T."/>
            <person name="Chapman J.A."/>
            <person name="Toyoda A."/>
            <person name="Takahashi S."/>
            <person name="Fukui A."/>
            <person name="Hikosaka A."/>
            <person name="Suzuki A."/>
            <person name="Kondo M."/>
            <person name="van Heeringen S.J."/>
            <person name="Quigley I."/>
            <person name="Heinz S."/>
            <person name="Ogino H."/>
            <person name="Ochi H."/>
            <person name="Hellsten U."/>
            <person name="Lyons J.B."/>
            <person name="Simakov O."/>
            <person name="Putnam N."/>
            <person name="Stites J."/>
            <person name="Kuroki Y."/>
            <person name="Tanaka T."/>
            <person name="Michiue T."/>
            <person name="Watanabe M."/>
            <person name="Bogdanovic O."/>
            <person name="Lister R."/>
            <person name="Georgiou G."/>
            <person name="Paranjpe S.S."/>
            <person name="van Kruijsbergen I."/>
            <person name="Shu S."/>
            <person name="Carlson J."/>
            <person name="Kinoshita T."/>
            <person name="Ohta Y."/>
            <person name="Mawaribuchi S."/>
            <person name="Jenkins J."/>
            <person name="Grimwood J."/>
            <person name="Schmutz J."/>
            <person name="Mitros T."/>
            <person name="Mozaffari S.V."/>
            <person name="Suzuki Y."/>
            <person name="Haramoto Y."/>
            <person name="Yamamoto T.S."/>
            <person name="Takagi C."/>
            <person name="Heald R."/>
            <person name="Miller K."/>
            <person name="Haudenschild C."/>
            <person name="Kitzman J."/>
            <person name="Nakayama T."/>
            <person name="Izutsu Y."/>
            <person name="Robert J."/>
            <person name="Fortriede J."/>
            <person name="Burns K."/>
            <person name="Lotay V."/>
            <person name="Karimi K."/>
            <person name="Yasuoka Y."/>
            <person name="Dichmann D.S."/>
            <person name="Flajnik M.F."/>
            <person name="Houston D.W."/>
            <person name="Shendure J."/>
            <person name="DuPasquier L."/>
            <person name="Vize P.D."/>
            <person name="Zorn A.M."/>
            <person name="Ito M."/>
            <person name="Marcotte E.M."/>
            <person name="Wallingford J.B."/>
            <person name="Ito Y."/>
            <person name="Asashima M."/>
            <person name="Ueno N."/>
            <person name="Matsuda Y."/>
            <person name="Veenstra G.J."/>
            <person name="Fujiyama A."/>
            <person name="Harland R.M."/>
            <person name="Taira M."/>
            <person name="Rokhsar D.S."/>
        </authorList>
    </citation>
    <scope>NUCLEOTIDE SEQUENCE [LARGE SCALE GENOMIC DNA]</scope>
    <source>
        <strain evidence="13">J</strain>
    </source>
</reference>
<dbReference type="GO" id="GO:0004930">
    <property type="term" value="F:G protein-coupled receptor activity"/>
    <property type="evidence" value="ECO:0007669"/>
    <property type="project" value="UniProtKB-KW"/>
</dbReference>
<feature type="transmembrane region" description="Helical" evidence="10">
    <location>
        <begin position="169"/>
        <end position="198"/>
    </location>
</feature>
<comment type="subcellular location">
    <subcellularLocation>
        <location evidence="1">Cell membrane</location>
        <topology evidence="1">Multi-pass membrane protein</topology>
    </subcellularLocation>
</comment>
<keyword evidence="4 10" id="KW-1133">Transmembrane helix</keyword>
<dbReference type="PROSITE" id="PS50262">
    <property type="entry name" value="G_PROTEIN_RECEP_F1_2"/>
    <property type="match status" value="1"/>
</dbReference>
<dbReference type="InterPro" id="IPR000276">
    <property type="entry name" value="GPCR_Rhodpsn"/>
</dbReference>
<gene>
    <name evidence="12" type="ORF">XELAEV_18027884mg</name>
</gene>
<keyword evidence="6 10" id="KW-0472">Membrane</keyword>
<feature type="transmembrane region" description="Helical" evidence="10">
    <location>
        <begin position="219"/>
        <end position="244"/>
    </location>
</feature>
<dbReference type="EMBL" id="CM004474">
    <property type="protein sequence ID" value="OCT81071.1"/>
    <property type="molecule type" value="Genomic_DNA"/>
</dbReference>
<keyword evidence="5" id="KW-0297">G-protein coupled receptor</keyword>
<evidence type="ECO:0000256" key="1">
    <source>
        <dbReference type="ARBA" id="ARBA00004651"/>
    </source>
</evidence>
<evidence type="ECO:0000259" key="11">
    <source>
        <dbReference type="PROSITE" id="PS50262"/>
    </source>
</evidence>
<organism evidence="12 13">
    <name type="scientific">Xenopus laevis</name>
    <name type="common">African clawed frog</name>
    <dbReference type="NCBI Taxonomy" id="8355"/>
    <lineage>
        <taxon>Eukaryota</taxon>
        <taxon>Metazoa</taxon>
        <taxon>Chordata</taxon>
        <taxon>Craniata</taxon>
        <taxon>Vertebrata</taxon>
        <taxon>Euteleostomi</taxon>
        <taxon>Amphibia</taxon>
        <taxon>Batrachia</taxon>
        <taxon>Anura</taxon>
        <taxon>Pipoidea</taxon>
        <taxon>Pipidae</taxon>
        <taxon>Xenopodinae</taxon>
        <taxon>Xenopus</taxon>
        <taxon>Xenopus</taxon>
    </lineage>
</organism>
<dbReference type="GO" id="GO:0007200">
    <property type="term" value="P:phospholipase C-activating G protein-coupled receptor signaling pathway"/>
    <property type="evidence" value="ECO:0007669"/>
    <property type="project" value="TreeGrafter"/>
</dbReference>
<dbReference type="Proteomes" id="UP000694892">
    <property type="component" value="Chromosome 5L"/>
</dbReference>
<keyword evidence="2" id="KW-1003">Cell membrane</keyword>
<proteinExistence type="predicted"/>
<accession>A0A974CYX1</accession>